<evidence type="ECO:0000313" key="3">
    <source>
        <dbReference type="Proteomes" id="UP000282654"/>
    </source>
</evidence>
<reference evidence="2 3" key="1">
    <citation type="submission" date="2018-11" db="EMBL/GenBank/DDBJ databases">
        <title>Genomic Encyclopedia of Type Strains, Phase IV (KMG-IV): sequencing the most valuable type-strain genomes for metagenomic binning, comparative biology and taxonomic classification.</title>
        <authorList>
            <person name="Goeker M."/>
        </authorList>
    </citation>
    <scope>NUCLEOTIDE SEQUENCE [LARGE SCALE GENOMIC DNA]</scope>
    <source>
        <strain evidence="2 3">DSM 102936</strain>
    </source>
</reference>
<dbReference type="RefSeq" id="WP_170157798.1">
    <property type="nucleotide sequence ID" value="NZ_RKRE01000003.1"/>
</dbReference>
<evidence type="ECO:0000313" key="2">
    <source>
        <dbReference type="EMBL" id="RPF42903.1"/>
    </source>
</evidence>
<dbReference type="InterPro" id="IPR011990">
    <property type="entry name" value="TPR-like_helical_dom_sf"/>
</dbReference>
<dbReference type="AlphaFoldDB" id="A0A3N5AEA9"/>
<protein>
    <submittedName>
        <fullName evidence="2">Tetratricopeptide repeat protein</fullName>
    </submittedName>
</protein>
<dbReference type="InterPro" id="IPR019734">
    <property type="entry name" value="TPR_rpt"/>
</dbReference>
<dbReference type="EMBL" id="RKRE01000003">
    <property type="protein sequence ID" value="RPF42903.1"/>
    <property type="molecule type" value="Genomic_DNA"/>
</dbReference>
<sequence length="490" mass="55454">MVFVGEFFTSTQRAEFNRKLAVALLDEGITLGILHRGPRDWYLQGEEESFDLFEKLEKDVPQDPDFYLCWEGESVGLSETPLFRLVAVTAAGKNGEYACPVLELKTPQSSWAEAARLLKERLENLRSKRRRHTITSFSLDVCLYTTSPNAGLAEETRANLRSYLGAAVVPQFLAPEQIGSVDPEGRLLLMAEGETLLLEDQQAFQEAFFSPEERIVFLEAVSFDAWGLEQFIFPSCRFFRGRAIRELGAVDELPLSYEGRWAPVRVLRPLSLAQKRRERMFAGWSRKLPAYHLHHLLAVDAAAIGRWQEAIVAFQMAYREAPEPYRALVLRNLSLALIEQERYQEAIGVLRDAQELYSGYADLSYLIGLAYWKQKDYDEALREFLAAAEKGEATRWYYSDPGAGTYKPVFLIAEAYKEKGNLTGALAGYVGSLTHNSYFLPTLERLAQIGLDQQAAGEVSELLQQVLDLRRPEVREAFDHFLAVATPVGR</sequence>
<accession>A0A3N5AEA9</accession>
<dbReference type="SUPFAM" id="SSF48452">
    <property type="entry name" value="TPR-like"/>
    <property type="match status" value="1"/>
</dbReference>
<dbReference type="Gene3D" id="1.25.40.10">
    <property type="entry name" value="Tetratricopeptide repeat domain"/>
    <property type="match status" value="1"/>
</dbReference>
<organism evidence="2 3">
    <name type="scientific">Thermodesulfitimonas autotrophica</name>
    <dbReference type="NCBI Taxonomy" id="1894989"/>
    <lineage>
        <taxon>Bacteria</taxon>
        <taxon>Bacillati</taxon>
        <taxon>Bacillota</taxon>
        <taxon>Clostridia</taxon>
        <taxon>Thermoanaerobacterales</taxon>
        <taxon>Thermoanaerobacteraceae</taxon>
        <taxon>Thermodesulfitimonas</taxon>
    </lineage>
</organism>
<keyword evidence="1" id="KW-0802">TPR repeat</keyword>
<proteinExistence type="predicted"/>
<keyword evidence="3" id="KW-1185">Reference proteome</keyword>
<evidence type="ECO:0000256" key="1">
    <source>
        <dbReference type="PROSITE-ProRule" id="PRU00339"/>
    </source>
</evidence>
<dbReference type="Pfam" id="PF13432">
    <property type="entry name" value="TPR_16"/>
    <property type="match status" value="1"/>
</dbReference>
<dbReference type="Proteomes" id="UP000282654">
    <property type="component" value="Unassembled WGS sequence"/>
</dbReference>
<gene>
    <name evidence="2" type="ORF">EDD75_2017</name>
</gene>
<name>A0A3N5AEA9_9THEO</name>
<dbReference type="SMART" id="SM00028">
    <property type="entry name" value="TPR"/>
    <property type="match status" value="3"/>
</dbReference>
<comment type="caution">
    <text evidence="2">The sequence shown here is derived from an EMBL/GenBank/DDBJ whole genome shotgun (WGS) entry which is preliminary data.</text>
</comment>
<feature type="repeat" description="TPR" evidence="1">
    <location>
        <begin position="361"/>
        <end position="394"/>
    </location>
</feature>
<dbReference type="PROSITE" id="PS50005">
    <property type="entry name" value="TPR"/>
    <property type="match status" value="1"/>
</dbReference>